<dbReference type="Proteomes" id="UP000423156">
    <property type="component" value="Unassembled WGS sequence"/>
</dbReference>
<reference evidence="2" key="1">
    <citation type="submission" date="2019-09" db="EMBL/GenBank/DDBJ databases">
        <title>Distinct polysaccharide growth profiles of human intestinal Prevotella copri isolates.</title>
        <authorList>
            <person name="Fehlner-Peach H."/>
            <person name="Magnabosco C."/>
            <person name="Raghavan V."/>
            <person name="Scher J.U."/>
            <person name="Tett A."/>
            <person name="Cox L.M."/>
            <person name="Gottsegen C."/>
            <person name="Watters A."/>
            <person name="Wiltshire- Gordon J.D."/>
            <person name="Segata N."/>
            <person name="Bonneau R."/>
            <person name="Littman D.R."/>
        </authorList>
    </citation>
    <scope>NUCLEOTIDE SEQUENCE [LARGE SCALE GENOMIC DNA]</scope>
    <source>
        <strain evidence="2">BU41712</strain>
    </source>
</reference>
<name>A0AA91A0E1_9BACT</name>
<evidence type="ECO:0000313" key="2">
    <source>
        <dbReference type="Proteomes" id="UP000423156"/>
    </source>
</evidence>
<accession>A0AA91A0E1</accession>
<comment type="caution">
    <text evidence="1">The sequence shown here is derived from an EMBL/GenBank/DDBJ whole genome shotgun (WGS) entry which is preliminary data.</text>
</comment>
<dbReference type="PANTHER" id="PTHR33295:SF8">
    <property type="entry name" value="AAA+ ATPASE DOMAIN-CONTAINING PROTEIN"/>
    <property type="match status" value="1"/>
</dbReference>
<evidence type="ECO:0000313" key="1">
    <source>
        <dbReference type="EMBL" id="MQN77830.1"/>
    </source>
</evidence>
<dbReference type="AlphaFoldDB" id="A0AA91A0E1"/>
<keyword evidence="1" id="KW-0067">ATP-binding</keyword>
<dbReference type="EMBL" id="VZBZ01000108">
    <property type="protein sequence ID" value="MQN77830.1"/>
    <property type="molecule type" value="Genomic_DNA"/>
</dbReference>
<dbReference type="PANTHER" id="PTHR33295">
    <property type="entry name" value="ATPASE"/>
    <property type="match status" value="1"/>
</dbReference>
<keyword evidence="1" id="KW-0547">Nucleotide-binding</keyword>
<dbReference type="GO" id="GO:0005524">
    <property type="term" value="F:ATP binding"/>
    <property type="evidence" value="ECO:0007669"/>
    <property type="project" value="UniProtKB-KW"/>
</dbReference>
<proteinExistence type="predicted"/>
<gene>
    <name evidence="1" type="ORF">F7D71_08160</name>
</gene>
<protein>
    <submittedName>
        <fullName evidence="1">ATP-binding protein</fullName>
    </submittedName>
</protein>
<sequence length="95" mass="11422">MELKRRGYDVFYHADKKECDFVVREGMRIMKAYQVTIVMNDEKTRKREIEGLMEAMNAYGLAEGYILTMEEKEELEIDGKQVHVLPTWEWMLREK</sequence>
<organism evidence="1 2">
    <name type="scientific">Segatella copri</name>
    <dbReference type="NCBI Taxonomy" id="165179"/>
    <lineage>
        <taxon>Bacteria</taxon>
        <taxon>Pseudomonadati</taxon>
        <taxon>Bacteroidota</taxon>
        <taxon>Bacteroidia</taxon>
        <taxon>Bacteroidales</taxon>
        <taxon>Prevotellaceae</taxon>
        <taxon>Segatella</taxon>
    </lineage>
</organism>